<comment type="caution">
    <text evidence="4">The sequence shown here is derived from an EMBL/GenBank/DDBJ whole genome shotgun (WGS) entry which is preliminary data.</text>
</comment>
<organism evidence="4 5">
    <name type="scientific">Pleurotus eryngii</name>
    <name type="common">Boletus of the steppes</name>
    <dbReference type="NCBI Taxonomy" id="5323"/>
    <lineage>
        <taxon>Eukaryota</taxon>
        <taxon>Fungi</taxon>
        <taxon>Dikarya</taxon>
        <taxon>Basidiomycota</taxon>
        <taxon>Agaricomycotina</taxon>
        <taxon>Agaricomycetes</taxon>
        <taxon>Agaricomycetidae</taxon>
        <taxon>Agaricales</taxon>
        <taxon>Pleurotineae</taxon>
        <taxon>Pleurotaceae</taxon>
        <taxon>Pleurotus</taxon>
    </lineage>
</organism>
<evidence type="ECO:0000259" key="3">
    <source>
        <dbReference type="Pfam" id="PF08593"/>
    </source>
</evidence>
<feature type="coiled-coil region" evidence="2">
    <location>
        <begin position="191"/>
        <end position="225"/>
    </location>
</feature>
<dbReference type="InterPro" id="IPR013902">
    <property type="entry name" value="Mug135-like_C"/>
</dbReference>
<name>A0A9P5ZJK5_PLEER</name>
<sequence>MLDAAQGLRECLLVNKDLCYNVTSESLARVEVSVEGDRKSTHDQCKWSEFSQSSASAHRAYKVVHVRPVGFVRLGGIFILNPRCLLLSMPPYEWPAANDLHGVQSPPPISDPPTLRDLSNTYGLKHHLFLATSGVFFRSPYCKPYSQLVADYPNEALGNLVLLEHNLCHSLCDEQAAPAEPAGIDLALGNIQATLNQIQATQTEMQETQNTMQQTQNTMQQTLNQSQQDQGEIKQSVKSLTNETCRNYAAMAKVLNSMQPIGPHIPLLTVPLPDLKLPLNNASLILMTGQLDVLCDQFMIHHLPAHQRKRYYSLYYSGGQIEVENEQTAAILQAVGCKLVEGA</sequence>
<evidence type="ECO:0000256" key="2">
    <source>
        <dbReference type="SAM" id="Coils"/>
    </source>
</evidence>
<gene>
    <name evidence="4" type="ORF">BDN71DRAFT_1435970</name>
</gene>
<dbReference type="OrthoDB" id="3266031at2759"/>
<dbReference type="Proteomes" id="UP000807025">
    <property type="component" value="Unassembled WGS sequence"/>
</dbReference>
<dbReference type="Pfam" id="PF08593">
    <property type="entry name" value="Mug135_C"/>
    <property type="match status" value="1"/>
</dbReference>
<proteinExistence type="inferred from homology"/>
<accession>A0A9P5ZJK5</accession>
<evidence type="ECO:0000256" key="1">
    <source>
        <dbReference type="ARBA" id="ARBA00005788"/>
    </source>
</evidence>
<keyword evidence="2" id="KW-0175">Coiled coil</keyword>
<feature type="domain" description="Mug135-like C-terminal" evidence="3">
    <location>
        <begin position="256"/>
        <end position="338"/>
    </location>
</feature>
<dbReference type="AlphaFoldDB" id="A0A9P5ZJK5"/>
<keyword evidence="5" id="KW-1185">Reference proteome</keyword>
<comment type="similarity">
    <text evidence="1">Belongs to the UPF0612 family.</text>
</comment>
<evidence type="ECO:0000313" key="4">
    <source>
        <dbReference type="EMBL" id="KAF9488681.1"/>
    </source>
</evidence>
<evidence type="ECO:0000313" key="5">
    <source>
        <dbReference type="Proteomes" id="UP000807025"/>
    </source>
</evidence>
<reference evidence="4" key="1">
    <citation type="submission" date="2020-11" db="EMBL/GenBank/DDBJ databases">
        <authorList>
            <consortium name="DOE Joint Genome Institute"/>
            <person name="Ahrendt S."/>
            <person name="Riley R."/>
            <person name="Andreopoulos W."/>
            <person name="Labutti K."/>
            <person name="Pangilinan J."/>
            <person name="Ruiz-Duenas F.J."/>
            <person name="Barrasa J.M."/>
            <person name="Sanchez-Garcia M."/>
            <person name="Camarero S."/>
            <person name="Miyauchi S."/>
            <person name="Serrano A."/>
            <person name="Linde D."/>
            <person name="Babiker R."/>
            <person name="Drula E."/>
            <person name="Ayuso-Fernandez I."/>
            <person name="Pacheco R."/>
            <person name="Padilla G."/>
            <person name="Ferreira P."/>
            <person name="Barriuso J."/>
            <person name="Kellner H."/>
            <person name="Castanera R."/>
            <person name="Alfaro M."/>
            <person name="Ramirez L."/>
            <person name="Pisabarro A.G."/>
            <person name="Kuo A."/>
            <person name="Tritt A."/>
            <person name="Lipzen A."/>
            <person name="He G."/>
            <person name="Yan M."/>
            <person name="Ng V."/>
            <person name="Cullen D."/>
            <person name="Martin F."/>
            <person name="Rosso M.-N."/>
            <person name="Henrissat B."/>
            <person name="Hibbett D."/>
            <person name="Martinez A.T."/>
            <person name="Grigoriev I.V."/>
        </authorList>
    </citation>
    <scope>NUCLEOTIDE SEQUENCE</scope>
    <source>
        <strain evidence="4">ATCC 90797</strain>
    </source>
</reference>
<protein>
    <recommendedName>
        <fullName evidence="3">Mug135-like C-terminal domain-containing protein</fullName>
    </recommendedName>
</protein>
<dbReference type="EMBL" id="MU154702">
    <property type="protein sequence ID" value="KAF9488681.1"/>
    <property type="molecule type" value="Genomic_DNA"/>
</dbReference>